<dbReference type="OrthoDB" id="194600at2157"/>
<evidence type="ECO:0000313" key="4">
    <source>
        <dbReference type="Proteomes" id="UP000199370"/>
    </source>
</evidence>
<dbReference type="PANTHER" id="PTHR46438">
    <property type="entry name" value="ALPHA/BETA-HYDROLASES SUPERFAMILY PROTEIN"/>
    <property type="match status" value="1"/>
</dbReference>
<dbReference type="PANTHER" id="PTHR46438:SF2">
    <property type="entry name" value="ALPHA_BETA-HYDROLASES SUPERFAMILY PROTEIN"/>
    <property type="match status" value="1"/>
</dbReference>
<dbReference type="InterPro" id="IPR000073">
    <property type="entry name" value="AB_hydrolase_1"/>
</dbReference>
<name>A0A1G9WKZ8_9EURY</name>
<dbReference type="PRINTS" id="PR00111">
    <property type="entry name" value="ABHYDROLASE"/>
</dbReference>
<dbReference type="EMBL" id="FNIA01000008">
    <property type="protein sequence ID" value="SDM84826.1"/>
    <property type="molecule type" value="Genomic_DNA"/>
</dbReference>
<feature type="domain" description="AB hydrolase-1" evidence="2">
    <location>
        <begin position="62"/>
        <end position="302"/>
    </location>
</feature>
<keyword evidence="4" id="KW-1185">Reference proteome</keyword>
<dbReference type="STRING" id="996166.SAMN05192554_108113"/>
<sequence length="359" mass="39143">MNLKRALASAGIAVGAVAATNELLSRRAEPLAPALEGEQRTYRWRGMDVAYTEAGDPEAPDLLFVHGVNAAGSSQEWHEIFEPLSKAYHVVAVDLPGFGRSDRPPIDYTAELYEDFVTDFVADVTDEPEILASSLSGAYAATAASRTDVSRLVLVCPTDSSMPGGKKPLLKRAVRSPLLGETIFNGIASNPSLEYFSADHGYYDMTGYSRSKQSYQWQTTHQEGARFAPASFISGYLDPSADLESTLAELDVPVTLVWGRETDITPLAEGRQLADATGARLVVIDYARLLPHDEHPDKFVEAIEDDLPEISSGVFAEERRKSLERERAEGHEPDPDVAVESEHDADTVEIDVEDTGSEN</sequence>
<dbReference type="SUPFAM" id="SSF53474">
    <property type="entry name" value="alpha/beta-Hydrolases"/>
    <property type="match status" value="1"/>
</dbReference>
<reference evidence="3 4" key="1">
    <citation type="submission" date="2016-10" db="EMBL/GenBank/DDBJ databases">
        <authorList>
            <person name="de Groot N.N."/>
        </authorList>
    </citation>
    <scope>NUCLEOTIDE SEQUENCE [LARGE SCALE GENOMIC DNA]</scope>
    <source>
        <strain evidence="4">EB21,IBRC-M 10013,KCTC 4048</strain>
    </source>
</reference>
<evidence type="ECO:0000259" key="2">
    <source>
        <dbReference type="Pfam" id="PF12697"/>
    </source>
</evidence>
<dbReference type="Pfam" id="PF12697">
    <property type="entry name" value="Abhydrolase_6"/>
    <property type="match status" value="1"/>
</dbReference>
<feature type="region of interest" description="Disordered" evidence="1">
    <location>
        <begin position="313"/>
        <end position="359"/>
    </location>
</feature>
<feature type="compositionally biased region" description="Basic and acidic residues" evidence="1">
    <location>
        <begin position="316"/>
        <end position="346"/>
    </location>
</feature>
<dbReference type="AlphaFoldDB" id="A0A1G9WKZ8"/>
<dbReference type="RefSeq" id="WP_089733016.1">
    <property type="nucleotide sequence ID" value="NZ_FNIA01000008.1"/>
</dbReference>
<accession>A0A1G9WKZ8</accession>
<proteinExistence type="predicted"/>
<gene>
    <name evidence="3" type="ORF">SAMN05192554_108113</name>
</gene>
<dbReference type="Gene3D" id="3.40.50.1820">
    <property type="entry name" value="alpha/beta hydrolase"/>
    <property type="match status" value="1"/>
</dbReference>
<dbReference type="InterPro" id="IPR029058">
    <property type="entry name" value="AB_hydrolase_fold"/>
</dbReference>
<evidence type="ECO:0000256" key="1">
    <source>
        <dbReference type="SAM" id="MobiDB-lite"/>
    </source>
</evidence>
<feature type="compositionally biased region" description="Acidic residues" evidence="1">
    <location>
        <begin position="347"/>
        <end position="359"/>
    </location>
</feature>
<organism evidence="3 4">
    <name type="scientific">Haloarchaeobius iranensis</name>
    <dbReference type="NCBI Taxonomy" id="996166"/>
    <lineage>
        <taxon>Archaea</taxon>
        <taxon>Methanobacteriati</taxon>
        <taxon>Methanobacteriota</taxon>
        <taxon>Stenosarchaea group</taxon>
        <taxon>Halobacteria</taxon>
        <taxon>Halobacteriales</taxon>
        <taxon>Halorubellaceae</taxon>
        <taxon>Haloarchaeobius</taxon>
    </lineage>
</organism>
<protein>
    <submittedName>
        <fullName evidence="3">Pimeloyl-ACP methyl ester carboxylesterase</fullName>
    </submittedName>
</protein>
<evidence type="ECO:0000313" key="3">
    <source>
        <dbReference type="EMBL" id="SDM84826.1"/>
    </source>
</evidence>
<dbReference type="Proteomes" id="UP000199370">
    <property type="component" value="Unassembled WGS sequence"/>
</dbReference>